<comment type="caution">
    <text evidence="1">The sequence shown here is derived from an EMBL/GenBank/DDBJ whole genome shotgun (WGS) entry which is preliminary data.</text>
</comment>
<dbReference type="AlphaFoldDB" id="T2IUM8"/>
<dbReference type="EMBL" id="CAQL01000495">
    <property type="protein sequence ID" value="CCQ55850.1"/>
    <property type="molecule type" value="Genomic_DNA"/>
</dbReference>
<name>T2IUM8_CROWT</name>
<dbReference type="EC" id="3.1.1.3" evidence="1"/>
<dbReference type="PANTHER" id="PTHR37946">
    <property type="entry name" value="SLL1969 PROTEIN"/>
    <property type="match status" value="1"/>
</dbReference>
<organism evidence="1 2">
    <name type="scientific">Crocosphaera watsonii WH 0005</name>
    <dbReference type="NCBI Taxonomy" id="423472"/>
    <lineage>
        <taxon>Bacteria</taxon>
        <taxon>Bacillati</taxon>
        <taxon>Cyanobacteriota</taxon>
        <taxon>Cyanophyceae</taxon>
        <taxon>Oscillatoriophycideae</taxon>
        <taxon>Chroococcales</taxon>
        <taxon>Aphanothecaceae</taxon>
        <taxon>Crocosphaera</taxon>
    </lineage>
</organism>
<dbReference type="Proteomes" id="UP000017981">
    <property type="component" value="Unassembled WGS sequence"/>
</dbReference>
<dbReference type="InterPro" id="IPR029058">
    <property type="entry name" value="AB_hydrolase_fold"/>
</dbReference>
<protein>
    <submittedName>
        <fullName evidence="1">Lipase</fullName>
        <ecNumber evidence="1">3.1.1.3</ecNumber>
    </submittedName>
</protein>
<proteinExistence type="predicted"/>
<dbReference type="PANTHER" id="PTHR37946:SF1">
    <property type="entry name" value="SLL1969 PROTEIN"/>
    <property type="match status" value="1"/>
</dbReference>
<keyword evidence="1" id="KW-0378">Hydrolase</keyword>
<dbReference type="Gene3D" id="3.40.50.1820">
    <property type="entry name" value="alpha/beta hydrolase"/>
    <property type="match status" value="1"/>
</dbReference>
<dbReference type="GO" id="GO:0004806">
    <property type="term" value="F:triacylglycerol lipase activity"/>
    <property type="evidence" value="ECO:0007669"/>
    <property type="project" value="UniProtKB-EC"/>
</dbReference>
<dbReference type="SUPFAM" id="SSF53474">
    <property type="entry name" value="alpha/beta-Hydrolases"/>
    <property type="match status" value="1"/>
</dbReference>
<evidence type="ECO:0000313" key="1">
    <source>
        <dbReference type="EMBL" id="CCQ55850.1"/>
    </source>
</evidence>
<sequence length="186" mass="20549">MQQKGAKTEQFGYLAFAESFDSIVERLYVRCQGIAEREPYAIGAHSLGGLLIRAALANNSIKLPSQIVMLGTPNQPPRLAPIAWKLPPFRWWTRQCGFNLTNPAFFKSLPRLTSPYTIIAGTLGPTGVWSPFGNELNDGIVTVSETLLSELDDVIELPVWHTFMMNDSTVKKTVAKALGLDKNVDN</sequence>
<reference evidence="1 2" key="1">
    <citation type="submission" date="2013-01" db="EMBL/GenBank/DDBJ databases">
        <authorList>
            <person name="Bench S."/>
        </authorList>
    </citation>
    <scope>NUCLEOTIDE SEQUENCE [LARGE SCALE GENOMIC DNA]</scope>
    <source>
        <strain evidence="1 2">WH 0005</strain>
    </source>
</reference>
<gene>
    <name evidence="1" type="ORF">CWATWH0005_3616</name>
</gene>
<evidence type="ECO:0000313" key="2">
    <source>
        <dbReference type="Proteomes" id="UP000017981"/>
    </source>
</evidence>
<reference evidence="1 2" key="2">
    <citation type="submission" date="2013-09" db="EMBL/GenBank/DDBJ databases">
        <title>Whole genome comparison of six Crocosphaera watsonii strains with differing phenotypes.</title>
        <authorList>
            <person name="Bench S.R."/>
            <person name="Heller P."/>
            <person name="Frank I."/>
            <person name="Arciniega M."/>
            <person name="Shilova I.N."/>
            <person name="Zehr J.P."/>
        </authorList>
    </citation>
    <scope>NUCLEOTIDE SEQUENCE [LARGE SCALE GENOMIC DNA]</scope>
    <source>
        <strain evidence="1 2">WH 0005</strain>
    </source>
</reference>
<accession>T2IUM8</accession>